<comment type="caution">
    <text evidence="1">The sequence shown here is derived from an EMBL/GenBank/DDBJ whole genome shotgun (WGS) entry which is preliminary data.</text>
</comment>
<dbReference type="Proteomes" id="UP001183246">
    <property type="component" value="Unassembled WGS sequence"/>
</dbReference>
<accession>A0ABU2N0F1</accession>
<dbReference type="RefSeq" id="WP_311708207.1">
    <property type="nucleotide sequence ID" value="NZ_JAVREL010000027.1"/>
</dbReference>
<name>A0ABU2N0F1_9ACTN</name>
<protein>
    <recommendedName>
        <fullName evidence="3">Lipoprotein</fullName>
    </recommendedName>
</protein>
<reference evidence="2" key="1">
    <citation type="submission" date="2023-07" db="EMBL/GenBank/DDBJ databases">
        <title>30 novel species of actinomycetes from the DSMZ collection.</title>
        <authorList>
            <person name="Nouioui I."/>
        </authorList>
    </citation>
    <scope>NUCLEOTIDE SEQUENCE [LARGE SCALE GENOMIC DNA]</scope>
    <source>
        <strain evidence="2">DSM 44938</strain>
    </source>
</reference>
<dbReference type="EMBL" id="JAVREL010000027">
    <property type="protein sequence ID" value="MDT0347082.1"/>
    <property type="molecule type" value="Genomic_DNA"/>
</dbReference>
<proteinExistence type="predicted"/>
<keyword evidence="2" id="KW-1185">Reference proteome</keyword>
<gene>
    <name evidence="1" type="ORF">RM590_31535</name>
</gene>
<organism evidence="1 2">
    <name type="scientific">Streptomyces litchfieldiae</name>
    <dbReference type="NCBI Taxonomy" id="3075543"/>
    <lineage>
        <taxon>Bacteria</taxon>
        <taxon>Bacillati</taxon>
        <taxon>Actinomycetota</taxon>
        <taxon>Actinomycetes</taxon>
        <taxon>Kitasatosporales</taxon>
        <taxon>Streptomycetaceae</taxon>
        <taxon>Streptomyces</taxon>
    </lineage>
</organism>
<evidence type="ECO:0008006" key="3">
    <source>
        <dbReference type="Google" id="ProtNLM"/>
    </source>
</evidence>
<sequence>MATALLFGITACGSDDSGGSAGGTGDDASPLPPSASGIISAWDNACAVHDVEAIRQFMGIRAFGVEPGAGEAGGGFSTNVVNCDVTEFDMPLWEYTNVLGESVTDDHLAGYMYLRVNYYETQETFAGAYQNAHNEWAEGSTTVQGRHVVDERTLEGDWDEGSLFLGSDAPDEYLGDRIVIGKVFDDSWSVSCEIIYDADPVAWAQDQQEQVYPFTDEELATWVADTYLPQIHAAMVAALAESS</sequence>
<evidence type="ECO:0000313" key="2">
    <source>
        <dbReference type="Proteomes" id="UP001183246"/>
    </source>
</evidence>
<evidence type="ECO:0000313" key="1">
    <source>
        <dbReference type="EMBL" id="MDT0347082.1"/>
    </source>
</evidence>